<dbReference type="EMBL" id="PGGC01000081">
    <property type="protein sequence ID" value="PJG58986.1"/>
    <property type="molecule type" value="Genomic_DNA"/>
</dbReference>
<sequence>MGIIFSSSRFKAPYNTAPFRLTLWLCDMSLDIDKIILHSLRQGGDGQPHADTRSQTLPPDEAVQGLMVELHRIYNGKGGKGFGFFADPEAAVAELADGEEAPKQPSPAFRIALEQLLDEQTEFVPFSVTVTQMLVKQLVEHALDEQGVLLFAKYNYVGVDYLLIALLEGKESVTVSEALELRHIQYLDIGKLNLVARIDLTEWKTQPDSRRYITFSKGRIGRKLGDFFMDLLGAREGMDAKVQNKGLLQAVEDYCDSRQLEPTERNDYKKQVFKYCTEQASAGEEIEIKELSAELSTKHEGGGELDFYSFIGQEYELEDRFPADRSTLRGLTKFVGSGGGLTLSFEQKLLNSRIFYDPQTDTLTIKGVPPNLKDQLLRQS</sequence>
<dbReference type="PANTHER" id="PTHR38772">
    <property type="match status" value="1"/>
</dbReference>
<evidence type="ECO:0000256" key="2">
    <source>
        <dbReference type="ARBA" id="ARBA00009035"/>
    </source>
</evidence>
<accession>A0A2H9U4N5</accession>
<dbReference type="AlphaFoldDB" id="A0A2H9U4N5"/>
<dbReference type="PANTHER" id="PTHR38772:SF1">
    <property type="entry name" value="NUCLEOID-ASSOCIATED PROTEIN YEJK"/>
    <property type="match status" value="1"/>
</dbReference>
<comment type="similarity">
    <text evidence="2">Belongs to the YejK family.</text>
</comment>
<dbReference type="OrthoDB" id="9131762at2"/>
<evidence type="ECO:0000256" key="3">
    <source>
        <dbReference type="ARBA" id="ARBA00022490"/>
    </source>
</evidence>
<organism evidence="4 5">
    <name type="scientific">Aeromonas cavernicola</name>
    <dbReference type="NCBI Taxonomy" id="1006623"/>
    <lineage>
        <taxon>Bacteria</taxon>
        <taxon>Pseudomonadati</taxon>
        <taxon>Pseudomonadota</taxon>
        <taxon>Gammaproteobacteria</taxon>
        <taxon>Aeromonadales</taxon>
        <taxon>Aeromonadaceae</taxon>
        <taxon>Aeromonas</taxon>
    </lineage>
</organism>
<name>A0A2H9U4N5_9GAMM</name>
<dbReference type="GO" id="GO:0043590">
    <property type="term" value="C:bacterial nucleoid"/>
    <property type="evidence" value="ECO:0007669"/>
    <property type="project" value="TreeGrafter"/>
</dbReference>
<comment type="subcellular location">
    <subcellularLocation>
        <location evidence="1">Cytoplasm</location>
        <location evidence="1">Nucleoid</location>
    </subcellularLocation>
</comment>
<dbReference type="GO" id="GO:0003690">
    <property type="term" value="F:double-stranded DNA binding"/>
    <property type="evidence" value="ECO:0007669"/>
    <property type="project" value="TreeGrafter"/>
</dbReference>
<keyword evidence="5" id="KW-1185">Reference proteome</keyword>
<dbReference type="GO" id="GO:0003727">
    <property type="term" value="F:single-stranded RNA binding"/>
    <property type="evidence" value="ECO:0007669"/>
    <property type="project" value="TreeGrafter"/>
</dbReference>
<gene>
    <name evidence="4" type="ORF">CUC53_09480</name>
</gene>
<evidence type="ECO:0000256" key="1">
    <source>
        <dbReference type="ARBA" id="ARBA00004453"/>
    </source>
</evidence>
<protein>
    <submittedName>
        <fullName evidence="4">Nucleoid-associated protein YejK</fullName>
    </submittedName>
</protein>
<dbReference type="NCBIfam" id="NF001557">
    <property type="entry name" value="PRK00378.1"/>
    <property type="match status" value="1"/>
</dbReference>
<proteinExistence type="inferred from homology"/>
<keyword evidence="3" id="KW-0963">Cytoplasm</keyword>
<comment type="caution">
    <text evidence="4">The sequence shown here is derived from an EMBL/GenBank/DDBJ whole genome shotgun (WGS) entry which is preliminary data.</text>
</comment>
<dbReference type="Proteomes" id="UP000235861">
    <property type="component" value="Unassembled WGS sequence"/>
</dbReference>
<dbReference type="InterPro" id="IPR007358">
    <property type="entry name" value="Nucleoid_associated_NdpA"/>
</dbReference>
<evidence type="ECO:0000313" key="4">
    <source>
        <dbReference type="EMBL" id="PJG58986.1"/>
    </source>
</evidence>
<dbReference type="Pfam" id="PF04245">
    <property type="entry name" value="NA37"/>
    <property type="match status" value="1"/>
</dbReference>
<evidence type="ECO:0000313" key="5">
    <source>
        <dbReference type="Proteomes" id="UP000235861"/>
    </source>
</evidence>
<reference evidence="4 5" key="1">
    <citation type="submission" date="2017-11" db="EMBL/GenBank/DDBJ databases">
        <title>Draft genome sequence of environmental isolate Aeromonas cavernicola sp. nov. MDC 2508.</title>
        <authorList>
            <person name="Colston S.M."/>
            <person name="Navarro A."/>
            <person name="Martinez-Murcia A.J."/>
            <person name="Graf J."/>
        </authorList>
    </citation>
    <scope>NUCLEOTIDE SEQUENCE [LARGE SCALE GENOMIC DNA]</scope>
    <source>
        <strain evidence="4 5">MDC 2508</strain>
    </source>
</reference>